<dbReference type="Proteomes" id="UP000649617">
    <property type="component" value="Unassembled WGS sequence"/>
</dbReference>
<feature type="domain" description="NADAR" evidence="2">
    <location>
        <begin position="19"/>
        <end position="85"/>
    </location>
</feature>
<dbReference type="AlphaFoldDB" id="A0A812WV83"/>
<feature type="compositionally biased region" description="Basic and acidic residues" evidence="1">
    <location>
        <begin position="208"/>
        <end position="217"/>
    </location>
</feature>
<sequence>KRGLAGKEDWSYAGYGSNWTAMEKVLEAKFKQNSPLASRLLQTGNATLLEHCSRKGRDSFWSDDEDGSGCNYLGMLLMLQRDKLRLQENQAAVTPWTAWLTQHVDLKNGQHLAQAWRNHVRRATSRLKEALAGPRPQSCILPSKGPKGPKKEWRTTASSVTSKAEQVTEAAKICDAGRQDPIESQKGPEPQVAGVLSSRKSASPTKRRLSDVKEEPKSANANADGPHAPPVSPSLPSSDAEHNLPEEPEVAVAQTCQGDCQQVSRPEKDPGAPDPQDVEANDLEK</sequence>
<dbReference type="Gene3D" id="1.10.357.40">
    <property type="entry name" value="YbiA-like"/>
    <property type="match status" value="1"/>
</dbReference>
<feature type="non-terminal residue" evidence="3">
    <location>
        <position position="1"/>
    </location>
</feature>
<feature type="non-terminal residue" evidence="3">
    <location>
        <position position="285"/>
    </location>
</feature>
<feature type="compositionally biased region" description="Acidic residues" evidence="1">
    <location>
        <begin position="276"/>
        <end position="285"/>
    </location>
</feature>
<feature type="compositionally biased region" description="Polar residues" evidence="1">
    <location>
        <begin position="254"/>
        <end position="264"/>
    </location>
</feature>
<evidence type="ECO:0000256" key="1">
    <source>
        <dbReference type="SAM" id="MobiDB-lite"/>
    </source>
</evidence>
<name>A0A812WV83_SYMPI</name>
<dbReference type="Pfam" id="PF08719">
    <property type="entry name" value="NADAR"/>
    <property type="match status" value="1"/>
</dbReference>
<dbReference type="CDD" id="cd15457">
    <property type="entry name" value="NADAR"/>
    <property type="match status" value="1"/>
</dbReference>
<dbReference type="InterPro" id="IPR012816">
    <property type="entry name" value="NADAR"/>
</dbReference>
<dbReference type="EMBL" id="CAJNIZ010045054">
    <property type="protein sequence ID" value="CAE7709032.1"/>
    <property type="molecule type" value="Genomic_DNA"/>
</dbReference>
<feature type="region of interest" description="Disordered" evidence="1">
    <location>
        <begin position="131"/>
        <end position="165"/>
    </location>
</feature>
<feature type="compositionally biased region" description="Polar residues" evidence="1">
    <location>
        <begin position="155"/>
        <end position="165"/>
    </location>
</feature>
<comment type="caution">
    <text evidence="3">The sequence shown here is derived from an EMBL/GenBank/DDBJ whole genome shotgun (WGS) entry which is preliminary data.</text>
</comment>
<gene>
    <name evidence="3" type="ORF">SPIL2461_LOCUS20068</name>
</gene>
<evidence type="ECO:0000259" key="2">
    <source>
        <dbReference type="Pfam" id="PF08719"/>
    </source>
</evidence>
<dbReference type="InterPro" id="IPR037238">
    <property type="entry name" value="YbiA-like_sf"/>
</dbReference>
<organism evidence="3 4">
    <name type="scientific">Symbiodinium pilosum</name>
    <name type="common">Dinoflagellate</name>
    <dbReference type="NCBI Taxonomy" id="2952"/>
    <lineage>
        <taxon>Eukaryota</taxon>
        <taxon>Sar</taxon>
        <taxon>Alveolata</taxon>
        <taxon>Dinophyceae</taxon>
        <taxon>Suessiales</taxon>
        <taxon>Symbiodiniaceae</taxon>
        <taxon>Symbiodinium</taxon>
    </lineage>
</organism>
<accession>A0A812WV83</accession>
<protein>
    <recommendedName>
        <fullName evidence="2">NADAR domain-containing protein</fullName>
    </recommendedName>
</protein>
<proteinExistence type="predicted"/>
<dbReference type="OrthoDB" id="206452at2759"/>
<keyword evidence="4" id="KW-1185">Reference proteome</keyword>
<dbReference type="SUPFAM" id="SSF143990">
    <property type="entry name" value="YbiA-like"/>
    <property type="match status" value="1"/>
</dbReference>
<evidence type="ECO:0000313" key="3">
    <source>
        <dbReference type="EMBL" id="CAE7709032.1"/>
    </source>
</evidence>
<evidence type="ECO:0000313" key="4">
    <source>
        <dbReference type="Proteomes" id="UP000649617"/>
    </source>
</evidence>
<reference evidence="3" key="1">
    <citation type="submission" date="2021-02" db="EMBL/GenBank/DDBJ databases">
        <authorList>
            <person name="Dougan E. K."/>
            <person name="Rhodes N."/>
            <person name="Thang M."/>
            <person name="Chan C."/>
        </authorList>
    </citation>
    <scope>NUCLEOTIDE SEQUENCE</scope>
</reference>
<feature type="region of interest" description="Disordered" evidence="1">
    <location>
        <begin position="178"/>
        <end position="285"/>
    </location>
</feature>